<evidence type="ECO:0000256" key="2">
    <source>
        <dbReference type="ARBA" id="ARBA00022801"/>
    </source>
</evidence>
<feature type="compositionally biased region" description="Low complexity" evidence="9">
    <location>
        <begin position="298"/>
        <end position="360"/>
    </location>
</feature>
<evidence type="ECO:0000256" key="3">
    <source>
        <dbReference type="ARBA" id="ARBA00023024"/>
    </source>
</evidence>
<organism evidence="12 13">
    <name type="scientific">Rhizoctonia solani</name>
    <dbReference type="NCBI Taxonomy" id="456999"/>
    <lineage>
        <taxon>Eukaryota</taxon>
        <taxon>Fungi</taxon>
        <taxon>Dikarya</taxon>
        <taxon>Basidiomycota</taxon>
        <taxon>Agaricomycotina</taxon>
        <taxon>Agaricomycetes</taxon>
        <taxon>Cantharellales</taxon>
        <taxon>Ceratobasidiaceae</taxon>
        <taxon>Rhizoctonia</taxon>
    </lineage>
</organism>
<dbReference type="Gene3D" id="3.10.50.10">
    <property type="match status" value="1"/>
</dbReference>
<protein>
    <submittedName>
        <fullName evidence="12">Chitinase</fullName>
    </submittedName>
</protein>
<dbReference type="RefSeq" id="XP_043181064.1">
    <property type="nucleotide sequence ID" value="XM_043325632.1"/>
</dbReference>
<keyword evidence="2 7" id="KW-0378">Hydrolase</keyword>
<evidence type="ECO:0000256" key="10">
    <source>
        <dbReference type="SAM" id="SignalP"/>
    </source>
</evidence>
<evidence type="ECO:0000313" key="12">
    <source>
        <dbReference type="EMBL" id="QRW20827.1"/>
    </source>
</evidence>
<keyword evidence="5 7" id="KW-0326">Glycosidase</keyword>
<dbReference type="PANTHER" id="PTHR11177">
    <property type="entry name" value="CHITINASE"/>
    <property type="match status" value="1"/>
</dbReference>
<feature type="signal peptide" evidence="10">
    <location>
        <begin position="1"/>
        <end position="21"/>
    </location>
</feature>
<dbReference type="Proteomes" id="UP000650533">
    <property type="component" value="Chromosome 6"/>
</dbReference>
<evidence type="ECO:0000256" key="9">
    <source>
        <dbReference type="SAM" id="MobiDB-lite"/>
    </source>
</evidence>
<dbReference type="GO" id="GO:0008843">
    <property type="term" value="F:endochitinase activity"/>
    <property type="evidence" value="ECO:0007669"/>
    <property type="project" value="UniProtKB-EC"/>
</dbReference>
<dbReference type="SUPFAM" id="SSF51445">
    <property type="entry name" value="(Trans)glycosidases"/>
    <property type="match status" value="1"/>
</dbReference>
<keyword evidence="6" id="KW-0624">Polysaccharide degradation</keyword>
<evidence type="ECO:0000259" key="11">
    <source>
        <dbReference type="PROSITE" id="PS51910"/>
    </source>
</evidence>
<evidence type="ECO:0000256" key="1">
    <source>
        <dbReference type="ARBA" id="ARBA00000822"/>
    </source>
</evidence>
<evidence type="ECO:0000256" key="5">
    <source>
        <dbReference type="ARBA" id="ARBA00023295"/>
    </source>
</evidence>
<dbReference type="InterPro" id="IPR001579">
    <property type="entry name" value="Glyco_hydro_18_chit_AS"/>
</dbReference>
<feature type="region of interest" description="Disordered" evidence="9">
    <location>
        <begin position="295"/>
        <end position="368"/>
    </location>
</feature>
<comment type="similarity">
    <text evidence="8">Belongs to the glycosyl hydrolase 18 family.</text>
</comment>
<dbReference type="EMBL" id="CP059663">
    <property type="protein sequence ID" value="QRW20827.1"/>
    <property type="molecule type" value="Genomic_DNA"/>
</dbReference>
<sequence length="379" mass="41600">MSNLTVLFGLQCLCPAAFVHPYPSQRAISPGTCRVRPEVKSPPPRRQSERRIFTNWGVYGNQPFYAQNITTDTITHILYAFGDCDGQTGMAKLSDTYSDQQMHFDGDTWDESVITYMGNFKQLYALKLKHRTIKVLLSIGGWTKRPGNLCQQSIALMEDNGLDGIDIDYEYPETPEQASGVIGLRIKYGYCYFMVYFQRRSGQQDALGIPLYGRSFQNTAGIHQSYSGVGTGSAESGIYDYKALPPDGSEVVENKLWYQLQPIHQGACFIRYSHYRQDEGSTLQRRDWLVKNLGQGGASASPTYVPPTSTSTSTRPTASSTTTRSTTATPTTSSSPVTTTITSGAPSTTVSATDATTSPVWTPTPQPGNLCDAFAPVGF</sequence>
<proteinExistence type="inferred from homology"/>
<dbReference type="InterPro" id="IPR001223">
    <property type="entry name" value="Glyco_hydro18_cat"/>
</dbReference>
<dbReference type="InterPro" id="IPR017853">
    <property type="entry name" value="GH"/>
</dbReference>
<dbReference type="GeneID" id="67028095"/>
<dbReference type="GO" id="GO:0008061">
    <property type="term" value="F:chitin binding"/>
    <property type="evidence" value="ECO:0007669"/>
    <property type="project" value="InterPro"/>
</dbReference>
<dbReference type="InterPro" id="IPR050314">
    <property type="entry name" value="Glycosyl_Hydrlase_18"/>
</dbReference>
<evidence type="ECO:0000313" key="13">
    <source>
        <dbReference type="Proteomes" id="UP000650533"/>
    </source>
</evidence>
<dbReference type="InterPro" id="IPR011583">
    <property type="entry name" value="Chitinase_II/V-like_cat"/>
</dbReference>
<feature type="chain" id="PRO_5034898630" evidence="10">
    <location>
        <begin position="22"/>
        <end position="379"/>
    </location>
</feature>
<feature type="domain" description="GH18" evidence="11">
    <location>
        <begin position="47"/>
        <end position="143"/>
    </location>
</feature>
<evidence type="ECO:0000256" key="8">
    <source>
        <dbReference type="RuleBase" id="RU004453"/>
    </source>
</evidence>
<gene>
    <name evidence="12" type="ORF">RhiXN_05816</name>
</gene>
<keyword evidence="3" id="KW-0146">Chitin degradation</keyword>
<dbReference type="PANTHER" id="PTHR11177:SF317">
    <property type="entry name" value="CHITINASE 12-RELATED"/>
    <property type="match status" value="1"/>
</dbReference>
<keyword evidence="4" id="KW-0119">Carbohydrate metabolism</keyword>
<dbReference type="InterPro" id="IPR029070">
    <property type="entry name" value="Chitinase_insertion_sf"/>
</dbReference>
<evidence type="ECO:0000256" key="7">
    <source>
        <dbReference type="RuleBase" id="RU000489"/>
    </source>
</evidence>
<dbReference type="SUPFAM" id="SSF54556">
    <property type="entry name" value="Chitinase insertion domain"/>
    <property type="match status" value="1"/>
</dbReference>
<reference evidence="12" key="1">
    <citation type="submission" date="2020-05" db="EMBL/GenBank/DDBJ databases">
        <title>Evolutionary and genomic comparisons of hybrid uninucleate and nonhybrid Rhizoctonia fungi.</title>
        <authorList>
            <person name="Li C."/>
            <person name="Chen X."/>
        </authorList>
    </citation>
    <scope>NUCLEOTIDE SEQUENCE</scope>
    <source>
        <strain evidence="12">AG-1 IA</strain>
    </source>
</reference>
<comment type="catalytic activity">
    <reaction evidence="1">
        <text>Random endo-hydrolysis of N-acetyl-beta-D-glucosaminide (1-&gt;4)-beta-linkages in chitin and chitodextrins.</text>
        <dbReference type="EC" id="3.2.1.14"/>
    </reaction>
</comment>
<dbReference type="PROSITE" id="PS01095">
    <property type="entry name" value="GH18_1"/>
    <property type="match status" value="1"/>
</dbReference>
<keyword evidence="10" id="KW-0732">Signal</keyword>
<dbReference type="Pfam" id="PF00704">
    <property type="entry name" value="Glyco_hydro_18"/>
    <property type="match status" value="1"/>
</dbReference>
<dbReference type="KEGG" id="rsx:RhiXN_05816"/>
<name>A0A8H8NXZ7_9AGAM</name>
<dbReference type="GO" id="GO:0006032">
    <property type="term" value="P:chitin catabolic process"/>
    <property type="evidence" value="ECO:0007669"/>
    <property type="project" value="UniProtKB-KW"/>
</dbReference>
<dbReference type="GO" id="GO:0005576">
    <property type="term" value="C:extracellular region"/>
    <property type="evidence" value="ECO:0007669"/>
    <property type="project" value="TreeGrafter"/>
</dbReference>
<dbReference type="SMART" id="SM00636">
    <property type="entry name" value="Glyco_18"/>
    <property type="match status" value="1"/>
</dbReference>
<evidence type="ECO:0000256" key="4">
    <source>
        <dbReference type="ARBA" id="ARBA00023277"/>
    </source>
</evidence>
<dbReference type="Gene3D" id="3.20.20.80">
    <property type="entry name" value="Glycosidases"/>
    <property type="match status" value="1"/>
</dbReference>
<accession>A0A8H8NXZ7</accession>
<dbReference type="GO" id="GO:0000272">
    <property type="term" value="P:polysaccharide catabolic process"/>
    <property type="evidence" value="ECO:0007669"/>
    <property type="project" value="UniProtKB-KW"/>
</dbReference>
<evidence type="ECO:0000256" key="6">
    <source>
        <dbReference type="ARBA" id="ARBA00023326"/>
    </source>
</evidence>
<dbReference type="PROSITE" id="PS51910">
    <property type="entry name" value="GH18_2"/>
    <property type="match status" value="1"/>
</dbReference>
<dbReference type="AlphaFoldDB" id="A0A8H8NXZ7"/>